<dbReference type="GO" id="GO:0006508">
    <property type="term" value="P:proteolysis"/>
    <property type="evidence" value="ECO:0007669"/>
    <property type="project" value="UniProtKB-KW"/>
</dbReference>
<dbReference type="PROSITE" id="PS50240">
    <property type="entry name" value="TRYPSIN_DOM"/>
    <property type="match status" value="1"/>
</dbReference>
<name>A0A7L1NVH1_RHICY</name>
<dbReference type="PANTHER" id="PTHR24252">
    <property type="entry name" value="ACROSIN-RELATED"/>
    <property type="match status" value="1"/>
</dbReference>
<dbReference type="Proteomes" id="UP000565785">
    <property type="component" value="Unassembled WGS sequence"/>
</dbReference>
<dbReference type="Pfam" id="PF00089">
    <property type="entry name" value="Trypsin"/>
    <property type="match status" value="1"/>
</dbReference>
<accession>A0A7L1NVH1</accession>
<organism evidence="10 11">
    <name type="scientific">Rhinopomastus cyanomelas</name>
    <name type="common">Common scimitarbill</name>
    <dbReference type="NCBI Taxonomy" id="113115"/>
    <lineage>
        <taxon>Eukaryota</taxon>
        <taxon>Metazoa</taxon>
        <taxon>Chordata</taxon>
        <taxon>Craniata</taxon>
        <taxon>Vertebrata</taxon>
        <taxon>Euteleostomi</taxon>
        <taxon>Archelosauria</taxon>
        <taxon>Archosauria</taxon>
        <taxon>Dinosauria</taxon>
        <taxon>Saurischia</taxon>
        <taxon>Theropoda</taxon>
        <taxon>Coelurosauria</taxon>
        <taxon>Aves</taxon>
        <taxon>Neognathae</taxon>
        <taxon>Neoaves</taxon>
        <taxon>Telluraves</taxon>
        <taxon>Coraciimorphae</taxon>
        <taxon>Bucerotiformes</taxon>
        <taxon>Rhinopomastidae</taxon>
        <taxon>Rhinopomastus</taxon>
    </lineage>
</organism>
<evidence type="ECO:0000256" key="1">
    <source>
        <dbReference type="ARBA" id="ARBA00001656"/>
    </source>
</evidence>
<evidence type="ECO:0000256" key="2">
    <source>
        <dbReference type="ARBA" id="ARBA00012050"/>
    </source>
</evidence>
<dbReference type="EMBL" id="VXBP01009248">
    <property type="protein sequence ID" value="NXO03336.1"/>
    <property type="molecule type" value="Genomic_DNA"/>
</dbReference>
<evidence type="ECO:0000256" key="4">
    <source>
        <dbReference type="ARBA" id="ARBA00022670"/>
    </source>
</evidence>
<dbReference type="InterPro" id="IPR033116">
    <property type="entry name" value="TRYPSIN_SER"/>
</dbReference>
<dbReference type="AlphaFoldDB" id="A0A7L1NVH1"/>
<gene>
    <name evidence="10" type="primary">Acr_9</name>
    <name evidence="10" type="ORF">RHICYA_R09837</name>
</gene>
<dbReference type="EC" id="3.4.21.10" evidence="2"/>
<comment type="caution">
    <text evidence="10">The sequence shown here is derived from an EMBL/GenBank/DDBJ whole genome shotgun (WGS) entry which is preliminary data.</text>
</comment>
<proteinExistence type="predicted"/>
<dbReference type="PRINTS" id="PR00722">
    <property type="entry name" value="CHYMOTRYPSIN"/>
</dbReference>
<evidence type="ECO:0000256" key="5">
    <source>
        <dbReference type="ARBA" id="ARBA00022801"/>
    </source>
</evidence>
<reference evidence="10 11" key="1">
    <citation type="submission" date="2019-09" db="EMBL/GenBank/DDBJ databases">
        <title>Bird 10,000 Genomes (B10K) Project - Family phase.</title>
        <authorList>
            <person name="Zhang G."/>
        </authorList>
    </citation>
    <scope>NUCLEOTIDE SEQUENCE [LARGE SCALE GENOMIC DNA]</scope>
    <source>
        <strain evidence="10">B10K-DU-002-35</strain>
        <tissue evidence="10">Muscle</tissue>
    </source>
</reference>
<evidence type="ECO:0000256" key="8">
    <source>
        <dbReference type="RuleBase" id="RU363034"/>
    </source>
</evidence>
<dbReference type="PROSITE" id="PS00135">
    <property type="entry name" value="TRYPSIN_SER"/>
    <property type="match status" value="1"/>
</dbReference>
<dbReference type="FunFam" id="2.40.10.10:FF:000003">
    <property type="entry name" value="Transmembrane serine protease 3"/>
    <property type="match status" value="1"/>
</dbReference>
<evidence type="ECO:0000256" key="6">
    <source>
        <dbReference type="ARBA" id="ARBA00022825"/>
    </source>
</evidence>
<dbReference type="GO" id="GO:0007340">
    <property type="term" value="P:acrosome reaction"/>
    <property type="evidence" value="ECO:0007669"/>
    <property type="project" value="TreeGrafter"/>
</dbReference>
<feature type="domain" description="Peptidase S1" evidence="9">
    <location>
        <begin position="1"/>
        <end position="235"/>
    </location>
</feature>
<comment type="catalytic activity">
    <reaction evidence="1">
        <text>Preferential cleavage: Arg-|-Xaa, Lys-|-Xaa.</text>
        <dbReference type="EC" id="3.4.21.10"/>
    </reaction>
</comment>
<dbReference type="PANTHER" id="PTHR24252:SF8">
    <property type="entry name" value="ACROSIN"/>
    <property type="match status" value="1"/>
</dbReference>
<dbReference type="InterPro" id="IPR043504">
    <property type="entry name" value="Peptidase_S1_PA_chymotrypsin"/>
</dbReference>
<dbReference type="SMART" id="SM00020">
    <property type="entry name" value="Tryp_SPc"/>
    <property type="match status" value="1"/>
</dbReference>
<evidence type="ECO:0000256" key="7">
    <source>
        <dbReference type="ARBA" id="ARBA00023157"/>
    </source>
</evidence>
<dbReference type="GO" id="GO:0004252">
    <property type="term" value="F:serine-type endopeptidase activity"/>
    <property type="evidence" value="ECO:0007669"/>
    <property type="project" value="InterPro"/>
</dbReference>
<keyword evidence="4 8" id="KW-0645">Protease</keyword>
<dbReference type="InterPro" id="IPR001254">
    <property type="entry name" value="Trypsin_dom"/>
</dbReference>
<dbReference type="CDD" id="cd00190">
    <property type="entry name" value="Tryp_SPc"/>
    <property type="match status" value="1"/>
</dbReference>
<evidence type="ECO:0000313" key="11">
    <source>
        <dbReference type="Proteomes" id="UP000565785"/>
    </source>
</evidence>
<evidence type="ECO:0000259" key="9">
    <source>
        <dbReference type="PROSITE" id="PS50240"/>
    </source>
</evidence>
<keyword evidence="11" id="KW-1185">Reference proteome</keyword>
<dbReference type="InterPro" id="IPR001314">
    <property type="entry name" value="Peptidase_S1A"/>
</dbReference>
<protein>
    <recommendedName>
        <fullName evidence="3">Acrosin</fullName>
        <ecNumber evidence="2">3.4.21.10</ecNumber>
    </recommendedName>
</protein>
<evidence type="ECO:0000313" key="10">
    <source>
        <dbReference type="EMBL" id="NXO03336.1"/>
    </source>
</evidence>
<feature type="non-terminal residue" evidence="10">
    <location>
        <position position="1"/>
    </location>
</feature>
<keyword evidence="6 8" id="KW-0720">Serine protease</keyword>
<dbReference type="PROSITE" id="PS00134">
    <property type="entry name" value="TRYPSIN_HIS"/>
    <property type="match status" value="1"/>
</dbReference>
<evidence type="ECO:0000256" key="3">
    <source>
        <dbReference type="ARBA" id="ARBA00017161"/>
    </source>
</evidence>
<dbReference type="Gene3D" id="2.40.10.10">
    <property type="entry name" value="Trypsin-like serine proteases"/>
    <property type="match status" value="2"/>
</dbReference>
<feature type="non-terminal residue" evidence="10">
    <location>
        <position position="235"/>
    </location>
</feature>
<keyword evidence="5 8" id="KW-0378">Hydrolase</keyword>
<dbReference type="InterPro" id="IPR009003">
    <property type="entry name" value="Peptidase_S1_PA"/>
</dbReference>
<dbReference type="OrthoDB" id="6339452at2759"/>
<sequence length="235" mass="25868">AVLGAWPWIVSIQDPWVVGSGHVCGGTLISDQWVLTAAHCFTKYRPLTMWRVMVGATHLAQPVPETQVRWARQLILHEDYDNSTEANDIALMELDQPVRCGYYVQQACVPDPSLHLAQLGTCYVSGWGSTNARSGNSPLLLQEAQVYLIDLNTCNSSQWYQGALHSHNLCAGYPQGGIDTCQGDSGGPLVCRDTQAGHFWLMGITSWGVGCARARQPGVYTATQPFYEWILRQTG</sequence>
<dbReference type="SUPFAM" id="SSF50494">
    <property type="entry name" value="Trypsin-like serine proteases"/>
    <property type="match status" value="1"/>
</dbReference>
<dbReference type="InterPro" id="IPR018114">
    <property type="entry name" value="TRYPSIN_HIS"/>
</dbReference>
<keyword evidence="7" id="KW-1015">Disulfide bond</keyword>